<feature type="binding site" evidence="11">
    <location>
        <position position="225"/>
    </location>
    <ligand>
        <name>substrate</name>
    </ligand>
</feature>
<name>A0A0R1VDF4_9LACO</name>
<dbReference type="PANTHER" id="PTHR11113:SF14">
    <property type="entry name" value="N-ACETYLGLUCOSAMINE-6-PHOSPHATE DEACETYLASE"/>
    <property type="match status" value="1"/>
</dbReference>
<feature type="domain" description="Amidohydrolase-related" evidence="13">
    <location>
        <begin position="53"/>
        <end position="366"/>
    </location>
</feature>
<feature type="binding site" evidence="11">
    <location>
        <begin position="305"/>
        <end position="307"/>
    </location>
    <ligand>
        <name>substrate</name>
    </ligand>
</feature>
<dbReference type="CDD" id="cd00854">
    <property type="entry name" value="NagA"/>
    <property type="match status" value="1"/>
</dbReference>
<dbReference type="RefSeq" id="WP_056937755.1">
    <property type="nucleotide sequence ID" value="NZ_AZFN01000020.1"/>
</dbReference>
<evidence type="ECO:0000256" key="1">
    <source>
        <dbReference type="ARBA" id="ARBA00010716"/>
    </source>
</evidence>
<dbReference type="EMBL" id="AZFN01000020">
    <property type="protein sequence ID" value="KRM01305.1"/>
    <property type="molecule type" value="Genomic_DNA"/>
</dbReference>
<organism evidence="14 15">
    <name type="scientific">Limosilactobacillus gastricus DSM 16045</name>
    <dbReference type="NCBI Taxonomy" id="1423749"/>
    <lineage>
        <taxon>Bacteria</taxon>
        <taxon>Bacillati</taxon>
        <taxon>Bacillota</taxon>
        <taxon>Bacilli</taxon>
        <taxon>Lactobacillales</taxon>
        <taxon>Lactobacillaceae</taxon>
        <taxon>Limosilactobacillus</taxon>
    </lineage>
</organism>
<dbReference type="Gene3D" id="2.30.40.10">
    <property type="entry name" value="Urease, subunit C, domain 1"/>
    <property type="match status" value="1"/>
</dbReference>
<sequence>MQTVIKNAHIYTGAEEYPKGYLRFNQRVIDVGPMTDFIPSENDQTVLDVSGQVMVPGFIDIHCHGGYGIDTMDADPDQIDRMVNQMTVNEGVTTVFPTTVTQSVDRFDRAVKAVSQAALKNPVIQGIHLEGPFINEKYKGAQPAPFMKNPDPTLLRQWQKLANGMVKIITYAPEMPQARELEKACFEDEVIASAGHTDATYEQMQNSQASHVTHLYNAQRGLHHRQPGVTGYALLNDQITGEIIADGFHVVPEMVKLAYLVMGAKRLELVTDAMRAKGLPDGESELGGQKVIVKEGQARLESGNLAGSVLLFKHAFKNIIAFTGCSINGAVQMASVNQAREFNLPQKGILESGRDADFNLLSADLELAATYSYGQLV</sequence>
<dbReference type="InterPro" id="IPR011059">
    <property type="entry name" value="Metal-dep_hydrolase_composite"/>
</dbReference>
<dbReference type="InterPro" id="IPR032466">
    <property type="entry name" value="Metal_Hydrolase"/>
</dbReference>
<comment type="similarity">
    <text evidence="1 9">Belongs to the metallo-dependent hydrolases superfamily. NagA family.</text>
</comment>
<keyword evidence="4 12" id="KW-0479">Metal-binding</keyword>
<dbReference type="AlphaFoldDB" id="A0A0R1VDF4"/>
<feature type="binding site" evidence="12">
    <location>
        <position position="214"/>
    </location>
    <ligand>
        <name>Zn(2+)</name>
        <dbReference type="ChEBI" id="CHEBI:29105"/>
    </ligand>
</feature>
<feature type="binding site" evidence="11">
    <location>
        <position position="141"/>
    </location>
    <ligand>
        <name>substrate</name>
    </ligand>
</feature>
<evidence type="ECO:0000256" key="7">
    <source>
        <dbReference type="ARBA" id="ARBA00047647"/>
    </source>
</evidence>
<dbReference type="GO" id="GO:0046872">
    <property type="term" value="F:metal ion binding"/>
    <property type="evidence" value="ECO:0007669"/>
    <property type="project" value="UniProtKB-KW"/>
</dbReference>
<keyword evidence="15" id="KW-1185">Reference proteome</keyword>
<comment type="pathway">
    <text evidence="8">Amino-sugar metabolism; N-acetylneuraminate degradation; D-fructose 6-phosphate from N-acetylneuraminate: step 4/5.</text>
</comment>
<keyword evidence="5 9" id="KW-0378">Hydrolase</keyword>
<feature type="binding site" evidence="11">
    <location>
        <begin position="217"/>
        <end position="218"/>
    </location>
    <ligand>
        <name>substrate</name>
    </ligand>
</feature>
<dbReference type="GO" id="GO:0008448">
    <property type="term" value="F:N-acetylglucosamine-6-phosphate deacetylase activity"/>
    <property type="evidence" value="ECO:0007669"/>
    <property type="project" value="UniProtKB-EC"/>
</dbReference>
<dbReference type="InterPro" id="IPR006680">
    <property type="entry name" value="Amidohydro-rel"/>
</dbReference>
<dbReference type="Gene3D" id="3.20.20.140">
    <property type="entry name" value="Metal-dependent hydrolases"/>
    <property type="match status" value="1"/>
</dbReference>
<dbReference type="NCBIfam" id="TIGR00221">
    <property type="entry name" value="nagA"/>
    <property type="match status" value="1"/>
</dbReference>
<dbReference type="Proteomes" id="UP000051739">
    <property type="component" value="Unassembled WGS sequence"/>
</dbReference>
<evidence type="ECO:0000256" key="5">
    <source>
        <dbReference type="ARBA" id="ARBA00022801"/>
    </source>
</evidence>
<dbReference type="PATRIC" id="fig|1423749.3.peg.849"/>
<evidence type="ECO:0000256" key="6">
    <source>
        <dbReference type="ARBA" id="ARBA00023277"/>
    </source>
</evidence>
<dbReference type="Pfam" id="PF01979">
    <property type="entry name" value="Amidohydro_1"/>
    <property type="match status" value="1"/>
</dbReference>
<protein>
    <recommendedName>
        <fullName evidence="3">N-acetylglucosamine-6-phosphate deacetylase</fullName>
        <ecNumber evidence="2">3.5.1.25</ecNumber>
    </recommendedName>
</protein>
<reference evidence="14 15" key="1">
    <citation type="journal article" date="2015" name="Genome Announc.">
        <title>Expanding the biotechnology potential of lactobacilli through comparative genomics of 213 strains and associated genera.</title>
        <authorList>
            <person name="Sun Z."/>
            <person name="Harris H.M."/>
            <person name="McCann A."/>
            <person name="Guo C."/>
            <person name="Argimon S."/>
            <person name="Zhang W."/>
            <person name="Yang X."/>
            <person name="Jeffery I.B."/>
            <person name="Cooney J.C."/>
            <person name="Kagawa T.F."/>
            <person name="Liu W."/>
            <person name="Song Y."/>
            <person name="Salvetti E."/>
            <person name="Wrobel A."/>
            <person name="Rasinkangas P."/>
            <person name="Parkhill J."/>
            <person name="Rea M.C."/>
            <person name="O'Sullivan O."/>
            <person name="Ritari J."/>
            <person name="Douillard F.P."/>
            <person name="Paul Ross R."/>
            <person name="Yang R."/>
            <person name="Briner A.E."/>
            <person name="Felis G.E."/>
            <person name="de Vos W.M."/>
            <person name="Barrangou R."/>
            <person name="Klaenhammer T.R."/>
            <person name="Caufield P.W."/>
            <person name="Cui Y."/>
            <person name="Zhang H."/>
            <person name="O'Toole P.W."/>
        </authorList>
    </citation>
    <scope>NUCLEOTIDE SEQUENCE [LARGE SCALE GENOMIC DNA]</scope>
    <source>
        <strain evidence="14 15">DSM 16045</strain>
    </source>
</reference>
<dbReference type="PIRSF" id="PIRSF038994">
    <property type="entry name" value="NagA"/>
    <property type="match status" value="1"/>
</dbReference>
<dbReference type="PANTHER" id="PTHR11113">
    <property type="entry name" value="N-ACETYLGLUCOSAMINE-6-PHOSPHATE DEACETYLASE"/>
    <property type="match status" value="1"/>
</dbReference>
<feature type="active site" description="Proton donor/acceptor" evidence="10">
    <location>
        <position position="272"/>
    </location>
</feature>
<dbReference type="EC" id="3.5.1.25" evidence="2"/>
<evidence type="ECO:0000256" key="4">
    <source>
        <dbReference type="ARBA" id="ARBA00022723"/>
    </source>
</evidence>
<evidence type="ECO:0000256" key="11">
    <source>
        <dbReference type="PIRSR" id="PIRSR038994-2"/>
    </source>
</evidence>
<evidence type="ECO:0000256" key="12">
    <source>
        <dbReference type="PIRSR" id="PIRSR038994-3"/>
    </source>
</evidence>
<evidence type="ECO:0000256" key="8">
    <source>
        <dbReference type="ARBA" id="ARBA00060590"/>
    </source>
</evidence>
<evidence type="ECO:0000256" key="10">
    <source>
        <dbReference type="PIRSR" id="PIRSR038994-1"/>
    </source>
</evidence>
<dbReference type="InterPro" id="IPR003764">
    <property type="entry name" value="GlcNAc_6-P_deAcase"/>
</dbReference>
<feature type="binding site" evidence="11">
    <location>
        <position position="249"/>
    </location>
    <ligand>
        <name>substrate</name>
    </ligand>
</feature>
<evidence type="ECO:0000256" key="3">
    <source>
        <dbReference type="ARBA" id="ARBA00018029"/>
    </source>
</evidence>
<dbReference type="FunFam" id="3.20.20.140:FF:000004">
    <property type="entry name" value="N-acetylglucosamine-6-phosphate deacetylase"/>
    <property type="match status" value="1"/>
</dbReference>
<dbReference type="GO" id="GO:0006046">
    <property type="term" value="P:N-acetylglucosamine catabolic process"/>
    <property type="evidence" value="ECO:0007669"/>
    <property type="project" value="TreeGrafter"/>
</dbReference>
<feature type="binding site" evidence="12">
    <location>
        <position position="196"/>
    </location>
    <ligand>
        <name>Zn(2+)</name>
        <dbReference type="ChEBI" id="CHEBI:29105"/>
    </ligand>
</feature>
<keyword evidence="6 9" id="KW-0119">Carbohydrate metabolism</keyword>
<accession>A0A0R1VDF4</accession>
<comment type="cofactor">
    <cofactor evidence="12">
        <name>a divalent metal cation</name>
        <dbReference type="ChEBI" id="CHEBI:60240"/>
    </cofactor>
    <text evidence="12">Binds 1 divalent metal cation per subunit.</text>
</comment>
<evidence type="ECO:0000313" key="14">
    <source>
        <dbReference type="EMBL" id="KRM01305.1"/>
    </source>
</evidence>
<dbReference type="SUPFAM" id="SSF51556">
    <property type="entry name" value="Metallo-dependent hydrolases"/>
    <property type="match status" value="1"/>
</dbReference>
<evidence type="ECO:0000313" key="15">
    <source>
        <dbReference type="Proteomes" id="UP000051739"/>
    </source>
</evidence>
<evidence type="ECO:0000256" key="2">
    <source>
        <dbReference type="ARBA" id="ARBA00011899"/>
    </source>
</evidence>
<dbReference type="SUPFAM" id="SSF51338">
    <property type="entry name" value="Composite domain of metallo-dependent hydrolases"/>
    <property type="match status" value="1"/>
</dbReference>
<comment type="catalytic activity">
    <reaction evidence="7">
        <text>N-acetyl-D-glucosamine 6-phosphate + H2O = D-glucosamine 6-phosphate + acetate</text>
        <dbReference type="Rhea" id="RHEA:22936"/>
        <dbReference type="ChEBI" id="CHEBI:15377"/>
        <dbReference type="ChEBI" id="CHEBI:30089"/>
        <dbReference type="ChEBI" id="CHEBI:57513"/>
        <dbReference type="ChEBI" id="CHEBI:58725"/>
        <dbReference type="EC" id="3.5.1.25"/>
    </reaction>
</comment>
<gene>
    <name evidence="14" type="ORF">FC60_GL000843</name>
</gene>
<feature type="binding site" evidence="12">
    <location>
        <position position="130"/>
    </location>
    <ligand>
        <name>Zn(2+)</name>
        <dbReference type="ChEBI" id="CHEBI:29105"/>
    </ligand>
</feature>
<evidence type="ECO:0000256" key="9">
    <source>
        <dbReference type="PIRNR" id="PIRNR038994"/>
    </source>
</evidence>
<evidence type="ECO:0000259" key="13">
    <source>
        <dbReference type="Pfam" id="PF01979"/>
    </source>
</evidence>
<comment type="caution">
    <text evidence="14">The sequence shown here is derived from an EMBL/GenBank/DDBJ whole genome shotgun (WGS) entry which is preliminary data.</text>
</comment>
<proteinExistence type="inferred from homology"/>